<evidence type="ECO:0000313" key="5">
    <source>
        <dbReference type="Proteomes" id="UP000325313"/>
    </source>
</evidence>
<accession>A0A5B0LXY1</accession>
<feature type="chain" id="PRO_5036137122" evidence="1">
    <location>
        <begin position="25"/>
        <end position="146"/>
    </location>
</feature>
<feature type="signal peptide" evidence="1">
    <location>
        <begin position="1"/>
        <end position="24"/>
    </location>
</feature>
<dbReference type="AlphaFoldDB" id="A0A5B0LXY1"/>
<dbReference type="EMBL" id="VDEP01000505">
    <property type="protein sequence ID" value="KAA1068558.1"/>
    <property type="molecule type" value="Genomic_DNA"/>
</dbReference>
<organism evidence="2 5">
    <name type="scientific">Puccinia graminis f. sp. tritici</name>
    <dbReference type="NCBI Taxonomy" id="56615"/>
    <lineage>
        <taxon>Eukaryota</taxon>
        <taxon>Fungi</taxon>
        <taxon>Dikarya</taxon>
        <taxon>Basidiomycota</taxon>
        <taxon>Pucciniomycotina</taxon>
        <taxon>Pucciniomycetes</taxon>
        <taxon>Pucciniales</taxon>
        <taxon>Pucciniaceae</taxon>
        <taxon>Puccinia</taxon>
    </lineage>
</organism>
<dbReference type="EMBL" id="VSWC01000041">
    <property type="protein sequence ID" value="KAA1104372.1"/>
    <property type="molecule type" value="Genomic_DNA"/>
</dbReference>
<evidence type="ECO:0000313" key="2">
    <source>
        <dbReference type="EMBL" id="KAA1068558.1"/>
    </source>
</evidence>
<sequence>MKASFPCVFLTMLISTFLANRAIGRIAVPVEELQHSGEVTPNLSTQAWVVAPAVSHFEAHCRDQQVVLSIIQGSGLVFFPHMPSTNWLAYNQLTRQVIVHIEFKNEAGQPTGDTHTFQPLSYKKINVPFRTELKVQLISMKLIIED</sequence>
<comment type="caution">
    <text evidence="2">The sequence shown here is derived from an EMBL/GenBank/DDBJ whole genome shotgun (WGS) entry which is preliminary data.</text>
</comment>
<evidence type="ECO:0000313" key="4">
    <source>
        <dbReference type="Proteomes" id="UP000324748"/>
    </source>
</evidence>
<name>A0A5B0LXY1_PUCGR</name>
<protein>
    <submittedName>
        <fullName evidence="2">Uncharacterized protein</fullName>
    </submittedName>
</protein>
<proteinExistence type="predicted"/>
<evidence type="ECO:0000313" key="3">
    <source>
        <dbReference type="EMBL" id="KAA1104372.1"/>
    </source>
</evidence>
<evidence type="ECO:0000256" key="1">
    <source>
        <dbReference type="SAM" id="SignalP"/>
    </source>
</evidence>
<dbReference type="Proteomes" id="UP000324748">
    <property type="component" value="Unassembled WGS sequence"/>
</dbReference>
<keyword evidence="1" id="KW-0732">Signal</keyword>
<keyword evidence="4" id="KW-1185">Reference proteome</keyword>
<dbReference type="Proteomes" id="UP000325313">
    <property type="component" value="Unassembled WGS sequence"/>
</dbReference>
<reference evidence="4 5" key="1">
    <citation type="submission" date="2019-05" db="EMBL/GenBank/DDBJ databases">
        <title>Emergence of the Ug99 lineage of the wheat stem rust pathogen through somatic hybridization.</title>
        <authorList>
            <person name="Li F."/>
            <person name="Upadhyaya N.M."/>
            <person name="Sperschneider J."/>
            <person name="Matny O."/>
            <person name="Nguyen-Phuc H."/>
            <person name="Mago R."/>
            <person name="Raley C."/>
            <person name="Miller M.E."/>
            <person name="Silverstein K.A.T."/>
            <person name="Henningsen E."/>
            <person name="Hirsch C.D."/>
            <person name="Visser B."/>
            <person name="Pretorius Z.A."/>
            <person name="Steffenson B.J."/>
            <person name="Schwessinger B."/>
            <person name="Dodds P.N."/>
            <person name="Figueroa M."/>
        </authorList>
    </citation>
    <scope>NUCLEOTIDE SEQUENCE [LARGE SCALE GENOMIC DNA]</scope>
    <source>
        <strain evidence="3">21-0</strain>
        <strain evidence="2 5">Ug99</strain>
    </source>
</reference>
<gene>
    <name evidence="3" type="ORF">PGT21_020941</name>
    <name evidence="2" type="ORF">PGTUg99_031600</name>
</gene>